<evidence type="ECO:0000256" key="3">
    <source>
        <dbReference type="ARBA" id="ARBA00023163"/>
    </source>
</evidence>
<keyword evidence="4" id="KW-0539">Nucleus</keyword>
<dbReference type="RefSeq" id="XP_020551232.1">
    <property type="nucleotide sequence ID" value="XM_020695573.1"/>
</dbReference>
<dbReference type="SUPFAM" id="SSF117856">
    <property type="entry name" value="AF0104/ALDC/Ptd012-like"/>
    <property type="match status" value="1"/>
</dbReference>
<feature type="compositionally biased region" description="Polar residues" evidence="5">
    <location>
        <begin position="284"/>
        <end position="293"/>
    </location>
</feature>
<dbReference type="GeneID" id="105171401"/>
<dbReference type="Gramene" id="SIN_1013964.t">
    <property type="protein sequence ID" value="SIN_1013964.t"/>
    <property type="gene ID" value="SIN_1013964"/>
</dbReference>
<dbReference type="PANTHER" id="PTHR31500:SF96">
    <property type="entry name" value="AT-HOOK MOTIF NUCLEAR-LOCALIZED PROTEIN 7"/>
    <property type="match status" value="1"/>
</dbReference>
<protein>
    <recommendedName>
        <fullName evidence="4">AT-hook motif nuclear-localized protein</fullName>
    </recommendedName>
</protein>
<feature type="domain" description="PPC" evidence="6">
    <location>
        <begin position="121"/>
        <end position="262"/>
    </location>
</feature>
<organism evidence="7 8">
    <name type="scientific">Sesamum indicum</name>
    <name type="common">Oriental sesame</name>
    <name type="synonym">Sesamum orientale</name>
    <dbReference type="NCBI Taxonomy" id="4182"/>
    <lineage>
        <taxon>Eukaryota</taxon>
        <taxon>Viridiplantae</taxon>
        <taxon>Streptophyta</taxon>
        <taxon>Embryophyta</taxon>
        <taxon>Tracheophyta</taxon>
        <taxon>Spermatophyta</taxon>
        <taxon>Magnoliopsida</taxon>
        <taxon>eudicotyledons</taxon>
        <taxon>Gunneridae</taxon>
        <taxon>Pentapetalae</taxon>
        <taxon>asterids</taxon>
        <taxon>lamiids</taxon>
        <taxon>Lamiales</taxon>
        <taxon>Pedaliaceae</taxon>
        <taxon>Sesamum</taxon>
    </lineage>
</organism>
<accession>A0A6I9UA12</accession>
<dbReference type="PROSITE" id="PS51742">
    <property type="entry name" value="PPC"/>
    <property type="match status" value="1"/>
</dbReference>
<dbReference type="CDD" id="cd11378">
    <property type="entry name" value="DUF296"/>
    <property type="match status" value="1"/>
</dbReference>
<evidence type="ECO:0000256" key="4">
    <source>
        <dbReference type="RuleBase" id="RU367031"/>
    </source>
</evidence>
<dbReference type="InterPro" id="IPR005175">
    <property type="entry name" value="PPC_dom"/>
</dbReference>
<evidence type="ECO:0000256" key="2">
    <source>
        <dbReference type="ARBA" id="ARBA00023125"/>
    </source>
</evidence>
<keyword evidence="7" id="KW-1185">Reference proteome</keyword>
<name>A0A6I9UA12_SESIN</name>
<feature type="compositionally biased region" description="Polar residues" evidence="5">
    <location>
        <begin position="32"/>
        <end position="42"/>
    </location>
</feature>
<sequence>MDTGKAMASGVTVIAPGAPSTYHMAPRIENSELGTSQMSSPLMTPGSERKKRGRPRKYKPDESSSRTFSSVQVSSSAPPASGKAYTEEDKLNVARPMNSEKKHKSKIGTEKLDDWVDCSTGSSFLPHVITVNTGEDISTKIMEFSREGPRAVCIISGSGTVSTLTIRHPSSSAGITTYEGLFEILSFSGSFTPMEMPDPRSGTSGRMTITLSGADGRVVGGLIAGLTLAASPVKVVVASFLLGSPHELKPKKHFTVDALGPNGAAASNAEKRSSDNVQGPGYSISDNPTSWAAMQTAERSRKSKADINISLQG</sequence>
<dbReference type="KEGG" id="sind:105171401"/>
<comment type="domain">
    <text evidence="4">The PPC domain mediates interactions between AHL proteins.</text>
</comment>
<dbReference type="RefSeq" id="XP_011090808.1">
    <property type="nucleotide sequence ID" value="XM_011092506.2"/>
</dbReference>
<gene>
    <name evidence="8 9 10" type="primary">LOC105171401</name>
</gene>
<evidence type="ECO:0000259" key="6">
    <source>
        <dbReference type="PROSITE" id="PS51742"/>
    </source>
</evidence>
<reference evidence="8 9" key="2">
    <citation type="submission" date="2025-04" db="UniProtKB">
        <authorList>
            <consortium name="RefSeq"/>
        </authorList>
    </citation>
    <scope>IDENTIFICATION</scope>
    <source>
        <strain evidence="7">cv. Zhongzhi No. 13</strain>
    </source>
</reference>
<keyword evidence="1 4" id="KW-0805">Transcription regulation</keyword>
<dbReference type="AlphaFoldDB" id="A0A6I9UA12"/>
<feature type="compositionally biased region" description="Low complexity" evidence="5">
    <location>
        <begin position="65"/>
        <end position="81"/>
    </location>
</feature>
<keyword evidence="3 4" id="KW-0804">Transcription</keyword>
<evidence type="ECO:0000256" key="1">
    <source>
        <dbReference type="ARBA" id="ARBA00023015"/>
    </source>
</evidence>
<dbReference type="InterPro" id="IPR039605">
    <property type="entry name" value="AHL"/>
</dbReference>
<evidence type="ECO:0000313" key="8">
    <source>
        <dbReference type="RefSeq" id="XP_011090808.1"/>
    </source>
</evidence>
<evidence type="ECO:0000313" key="9">
    <source>
        <dbReference type="RefSeq" id="XP_011090815.1"/>
    </source>
</evidence>
<dbReference type="RefSeq" id="XP_011090815.1">
    <property type="nucleotide sequence ID" value="XM_011092513.2"/>
</dbReference>
<proteinExistence type="predicted"/>
<dbReference type="GO" id="GO:0005634">
    <property type="term" value="C:nucleus"/>
    <property type="evidence" value="ECO:0007669"/>
    <property type="project" value="UniProtKB-SubCell"/>
</dbReference>
<reference evidence="7" key="1">
    <citation type="submission" date="2024-10" db="UniProtKB">
        <authorList>
            <consortium name="RefSeq"/>
        </authorList>
    </citation>
    <scope>NUCLEOTIDE SEQUENCE [LARGE SCALE GENOMIC DNA]</scope>
    <source>
        <strain evidence="7">cv. Zhongzhi No. 13</strain>
    </source>
</reference>
<evidence type="ECO:0000256" key="5">
    <source>
        <dbReference type="SAM" id="MobiDB-lite"/>
    </source>
</evidence>
<dbReference type="Pfam" id="PF03479">
    <property type="entry name" value="PCC"/>
    <property type="match status" value="1"/>
</dbReference>
<dbReference type="Proteomes" id="UP000504604">
    <property type="component" value="Linkage group LG1"/>
</dbReference>
<feature type="region of interest" description="Disordered" evidence="5">
    <location>
        <begin position="1"/>
        <end position="106"/>
    </location>
</feature>
<evidence type="ECO:0000313" key="10">
    <source>
        <dbReference type="RefSeq" id="XP_020551232.1"/>
    </source>
</evidence>
<comment type="subcellular location">
    <subcellularLocation>
        <location evidence="4">Nucleus</location>
    </subcellularLocation>
</comment>
<dbReference type="GO" id="GO:0003680">
    <property type="term" value="F:minor groove of adenine-thymine-rich DNA binding"/>
    <property type="evidence" value="ECO:0007669"/>
    <property type="project" value="UniProtKB-UniRule"/>
</dbReference>
<comment type="function">
    <text evidence="4">Transcription factor that specifically binds AT-rich DNA sequences related to the nuclear matrix attachment regions (MARs).</text>
</comment>
<dbReference type="PANTHER" id="PTHR31500">
    <property type="entry name" value="AT-HOOK MOTIF NUCLEAR-LOCALIZED PROTEIN 9"/>
    <property type="match status" value="1"/>
</dbReference>
<dbReference type="OrthoDB" id="2014829at2759"/>
<keyword evidence="2 4" id="KW-0238">DNA-binding</keyword>
<dbReference type="Gene3D" id="3.30.1330.80">
    <property type="entry name" value="Hypothetical protein, similar to alpha- acetolactate decarboxylase, domain 2"/>
    <property type="match status" value="1"/>
</dbReference>
<evidence type="ECO:0000313" key="7">
    <source>
        <dbReference type="Proteomes" id="UP000504604"/>
    </source>
</evidence>
<feature type="region of interest" description="Disordered" evidence="5">
    <location>
        <begin position="265"/>
        <end position="313"/>
    </location>
</feature>